<organism evidence="2 3">
    <name type="scientific">Pontibacter aquaedesilientis</name>
    <dbReference type="NCBI Taxonomy" id="2766980"/>
    <lineage>
        <taxon>Bacteria</taxon>
        <taxon>Pseudomonadati</taxon>
        <taxon>Bacteroidota</taxon>
        <taxon>Cytophagia</taxon>
        <taxon>Cytophagales</taxon>
        <taxon>Hymenobacteraceae</taxon>
        <taxon>Pontibacter</taxon>
    </lineage>
</organism>
<keyword evidence="3" id="KW-1185">Reference proteome</keyword>
<gene>
    <name evidence="2" type="ORF">H9Q13_01440</name>
</gene>
<dbReference type="Gene3D" id="3.40.710.10">
    <property type="entry name" value="DD-peptidase/beta-lactamase superfamily"/>
    <property type="match status" value="1"/>
</dbReference>
<evidence type="ECO:0000259" key="1">
    <source>
        <dbReference type="Pfam" id="PF00144"/>
    </source>
</evidence>
<evidence type="ECO:0000313" key="2">
    <source>
        <dbReference type="EMBL" id="MBD1395814.1"/>
    </source>
</evidence>
<sequence length="347" mass="38327">MNLLHEALDAHLQSNYSRTGPGAAVLVALQGEVLYAQGIGIADLSTGEPITPHTNFRLASVSKQFTAMAIQSLERRGLLAYEDNLLGFFPEFAPVGAKITLRYLLTHTSGLLDYEAFVEEQTDWQIGDQEVLAIAAAQTATYFSPGARYRYSNTGYVLLALVVEKVSGMAYADFLGQQIFEPLGMHNTTLYEHGKLIPNRAMGYARNALGQIINSDQGICTATKGDGCIYTSVSDYLHGYRALNKAGRAPKLDDASFPLSGYPNGFYGMGWFFAKRRDGGLEMYHTGNTSGFSNLVIRIPDCEVLIAYFSNMADNPHLLTDFLDELHKFPLLRPESRLVRDLLKLTR</sequence>
<proteinExistence type="predicted"/>
<accession>A0ABR7XBY4</accession>
<dbReference type="InterPro" id="IPR050491">
    <property type="entry name" value="AmpC-like"/>
</dbReference>
<reference evidence="2 3" key="1">
    <citation type="submission" date="2020-09" db="EMBL/GenBank/DDBJ databases">
        <title>Genome sequencing and assembly of Pontibacter sp.</title>
        <authorList>
            <person name="Chhetri G."/>
        </authorList>
    </citation>
    <scope>NUCLEOTIDE SEQUENCE [LARGE SCALE GENOMIC DNA]</scope>
    <source>
        <strain evidence="2 3">JH31</strain>
    </source>
</reference>
<dbReference type="EMBL" id="JACXAJ010000001">
    <property type="protein sequence ID" value="MBD1395814.1"/>
    <property type="molecule type" value="Genomic_DNA"/>
</dbReference>
<evidence type="ECO:0000313" key="3">
    <source>
        <dbReference type="Proteomes" id="UP000625551"/>
    </source>
</evidence>
<protein>
    <submittedName>
        <fullName evidence="2">Beta-lactamase family protein</fullName>
    </submittedName>
</protein>
<dbReference type="Proteomes" id="UP000625551">
    <property type="component" value="Unassembled WGS sequence"/>
</dbReference>
<dbReference type="Pfam" id="PF00144">
    <property type="entry name" value="Beta-lactamase"/>
    <property type="match status" value="1"/>
</dbReference>
<dbReference type="PANTHER" id="PTHR46825:SF9">
    <property type="entry name" value="BETA-LACTAMASE-RELATED DOMAIN-CONTAINING PROTEIN"/>
    <property type="match status" value="1"/>
</dbReference>
<comment type="caution">
    <text evidence="2">The sequence shown here is derived from an EMBL/GenBank/DDBJ whole genome shotgun (WGS) entry which is preliminary data.</text>
</comment>
<name>A0ABR7XBY4_9BACT</name>
<dbReference type="InterPro" id="IPR012338">
    <property type="entry name" value="Beta-lactam/transpept-like"/>
</dbReference>
<dbReference type="SUPFAM" id="SSF56601">
    <property type="entry name" value="beta-lactamase/transpeptidase-like"/>
    <property type="match status" value="1"/>
</dbReference>
<dbReference type="InterPro" id="IPR001466">
    <property type="entry name" value="Beta-lactam-related"/>
</dbReference>
<dbReference type="PANTHER" id="PTHR46825">
    <property type="entry name" value="D-ALANYL-D-ALANINE-CARBOXYPEPTIDASE/ENDOPEPTIDASE AMPH"/>
    <property type="match status" value="1"/>
</dbReference>
<feature type="domain" description="Beta-lactamase-related" evidence="1">
    <location>
        <begin position="20"/>
        <end position="315"/>
    </location>
</feature>